<dbReference type="AlphaFoldDB" id="A0A6A1V3D1"/>
<dbReference type="PANTHER" id="PTHR33333:SF32">
    <property type="entry name" value="PSAD1"/>
    <property type="match status" value="1"/>
</dbReference>
<keyword evidence="2" id="KW-0472">Membrane</keyword>
<dbReference type="OrthoDB" id="1724124at2759"/>
<evidence type="ECO:0000313" key="4">
    <source>
        <dbReference type="Proteomes" id="UP000516437"/>
    </source>
</evidence>
<dbReference type="EMBL" id="RXIC02000025">
    <property type="protein sequence ID" value="KAB1207131.1"/>
    <property type="molecule type" value="Genomic_DNA"/>
</dbReference>
<evidence type="ECO:0000256" key="2">
    <source>
        <dbReference type="SAM" id="Phobius"/>
    </source>
</evidence>
<name>A0A6A1V3D1_9ROSI</name>
<organism evidence="3 4">
    <name type="scientific">Morella rubra</name>
    <name type="common">Chinese bayberry</name>
    <dbReference type="NCBI Taxonomy" id="262757"/>
    <lineage>
        <taxon>Eukaryota</taxon>
        <taxon>Viridiplantae</taxon>
        <taxon>Streptophyta</taxon>
        <taxon>Embryophyta</taxon>
        <taxon>Tracheophyta</taxon>
        <taxon>Spermatophyta</taxon>
        <taxon>Magnoliopsida</taxon>
        <taxon>eudicotyledons</taxon>
        <taxon>Gunneridae</taxon>
        <taxon>Pentapetalae</taxon>
        <taxon>rosids</taxon>
        <taxon>fabids</taxon>
        <taxon>Fagales</taxon>
        <taxon>Myricaceae</taxon>
        <taxon>Morella</taxon>
    </lineage>
</organism>
<dbReference type="InterPro" id="IPR039926">
    <property type="entry name" value="Egg_app_1"/>
</dbReference>
<accession>A0A6A1V3D1</accession>
<feature type="compositionally biased region" description="Polar residues" evidence="1">
    <location>
        <begin position="1"/>
        <end position="11"/>
    </location>
</feature>
<evidence type="ECO:0000256" key="1">
    <source>
        <dbReference type="SAM" id="MobiDB-lite"/>
    </source>
</evidence>
<comment type="caution">
    <text evidence="3">The sequence shown here is derived from an EMBL/GenBank/DDBJ whole genome shotgun (WGS) entry which is preliminary data.</text>
</comment>
<protein>
    <submittedName>
        <fullName evidence="3">Uncharacterized protein</fullName>
    </submittedName>
</protein>
<keyword evidence="2" id="KW-0812">Transmembrane</keyword>
<keyword evidence="2" id="KW-1133">Transmembrane helix</keyword>
<keyword evidence="4" id="KW-1185">Reference proteome</keyword>
<feature type="transmembrane region" description="Helical" evidence="2">
    <location>
        <begin position="29"/>
        <end position="53"/>
    </location>
</feature>
<evidence type="ECO:0000313" key="3">
    <source>
        <dbReference type="EMBL" id="KAB1207131.1"/>
    </source>
</evidence>
<proteinExistence type="predicted"/>
<reference evidence="3 4" key="1">
    <citation type="journal article" date="2019" name="Plant Biotechnol. J.">
        <title>The red bayberry genome and genetic basis of sex determination.</title>
        <authorList>
            <person name="Jia H.M."/>
            <person name="Jia H.J."/>
            <person name="Cai Q.L."/>
            <person name="Wang Y."/>
            <person name="Zhao H.B."/>
            <person name="Yang W.F."/>
            <person name="Wang G.Y."/>
            <person name="Li Y.H."/>
            <person name="Zhan D.L."/>
            <person name="Shen Y.T."/>
            <person name="Niu Q.F."/>
            <person name="Chang L."/>
            <person name="Qiu J."/>
            <person name="Zhao L."/>
            <person name="Xie H.B."/>
            <person name="Fu W.Y."/>
            <person name="Jin J."/>
            <person name="Li X.W."/>
            <person name="Jiao Y."/>
            <person name="Zhou C.C."/>
            <person name="Tu T."/>
            <person name="Chai C.Y."/>
            <person name="Gao J.L."/>
            <person name="Fan L.J."/>
            <person name="van de Weg E."/>
            <person name="Wang J.Y."/>
            <person name="Gao Z.S."/>
        </authorList>
    </citation>
    <scope>NUCLEOTIDE SEQUENCE [LARGE SCALE GENOMIC DNA]</scope>
    <source>
        <tissue evidence="3">Leaves</tissue>
    </source>
</reference>
<dbReference type="Proteomes" id="UP000516437">
    <property type="component" value="Chromosome 7"/>
</dbReference>
<feature type="compositionally biased region" description="Basic and acidic residues" evidence="1">
    <location>
        <begin position="12"/>
        <end position="24"/>
    </location>
</feature>
<gene>
    <name evidence="3" type="ORF">CJ030_MR7G011452</name>
</gene>
<dbReference type="PANTHER" id="PTHR33333">
    <property type="entry name" value="ERYTHROCYTE MEMBRANE PROTEIN 1-LIKE"/>
    <property type="match status" value="1"/>
</dbReference>
<feature type="region of interest" description="Disordered" evidence="1">
    <location>
        <begin position="1"/>
        <end position="24"/>
    </location>
</feature>
<sequence>MGSSKSTQKNNDSTRPEDDASNKSKVADAIAVTVAVGVGVGLAAACVTIADLLSDSGTTKMGKTMKAPGRNTRINRDDFERDAAGYFRELRKK</sequence>